<proteinExistence type="predicted"/>
<reference evidence="2" key="2">
    <citation type="journal article" date="2011" name="J. Bacteriol.">
        <title>Complete genome sequence of Cronobacter turicensis LMG 23827, a food-borne pathogen causing deaths in neonates.</title>
        <authorList>
            <person name="Stephan R."/>
            <person name="Lehner A."/>
            <person name="Tischler P."/>
            <person name="Rattei T."/>
        </authorList>
    </citation>
    <scope>NUCLEOTIDE SEQUENCE [LARGE SCALE GENOMIC DNA]</scope>
    <source>
        <strain evidence="2">DSM 18703 / CCUG 55852 / LMG 23827 / z3032</strain>
    </source>
</reference>
<evidence type="ECO:0000313" key="1">
    <source>
        <dbReference type="EMBL" id="CBA30046.1"/>
    </source>
</evidence>
<name>C9Y1M8_CROTZ</name>
<dbReference type="HOGENOM" id="CLU_1936693_0_0_6"/>
<organism evidence="1 2">
    <name type="scientific">Cronobacter turicensis (strain DSM 18703 / CCUG 55852 / LMG 23827 / z3032)</name>
    <dbReference type="NCBI Taxonomy" id="693216"/>
    <lineage>
        <taxon>Bacteria</taxon>
        <taxon>Pseudomonadati</taxon>
        <taxon>Pseudomonadota</taxon>
        <taxon>Gammaproteobacteria</taxon>
        <taxon>Enterobacterales</taxon>
        <taxon>Enterobacteriaceae</taxon>
        <taxon>Cronobacter</taxon>
    </lineage>
</organism>
<sequence>MNYKKIKELAKSGHQLVVLLGTQNGMYEAASLVQSMAGQLDILGAVLNEKTKLCEALVVENSYLLPETASELSQGIRNALDACSDYLDTDCVMDRLSISYEEAELRTAGAFELHVALEALANSLSECGAA</sequence>
<reference evidence="1 2" key="1">
    <citation type="journal article" date="2010" name="J. Bacteriol.">
        <title>Complete Genome Sequence of Cronobacter turicensis LMG 23827, a foodborne pathogen causing deaths in neonates.</title>
        <authorList>
            <person name="Stephan R."/>
            <person name="Lehner A."/>
            <person name="Tischler P."/>
            <person name="Rattei T."/>
        </authorList>
    </citation>
    <scope>NUCLEOTIDE SEQUENCE [LARGE SCALE GENOMIC DNA]</scope>
    <source>
        <strain evidence="2">DSM 18703 / CCUG 55852 / LMG 23827 / z3032</strain>
    </source>
</reference>
<dbReference type="Proteomes" id="UP000002069">
    <property type="component" value="Chromosome"/>
</dbReference>
<gene>
    <name evidence="1" type="ordered locus">Ctu_17180</name>
</gene>
<dbReference type="KEGG" id="ctu:CTU_17180"/>
<evidence type="ECO:0000313" key="2">
    <source>
        <dbReference type="Proteomes" id="UP000002069"/>
    </source>
</evidence>
<protein>
    <submittedName>
        <fullName evidence="1">Uncharacterized protein</fullName>
    </submittedName>
</protein>
<dbReference type="EMBL" id="FN543093">
    <property type="protein sequence ID" value="CBA30046.1"/>
    <property type="molecule type" value="Genomic_DNA"/>
</dbReference>
<keyword evidence="2" id="KW-1185">Reference proteome</keyword>
<dbReference type="AlphaFoldDB" id="C9Y1M8"/>
<accession>C9Y1M8</accession>